<evidence type="ECO:0000313" key="2">
    <source>
        <dbReference type="Proteomes" id="UP001152320"/>
    </source>
</evidence>
<dbReference type="AlphaFoldDB" id="A0A9Q1BTJ1"/>
<dbReference type="Proteomes" id="UP001152320">
    <property type="component" value="Chromosome 11"/>
</dbReference>
<comment type="caution">
    <text evidence="1">The sequence shown here is derived from an EMBL/GenBank/DDBJ whole genome shotgun (WGS) entry which is preliminary data.</text>
</comment>
<gene>
    <name evidence="1" type="ORF">HOLleu_23004</name>
</gene>
<evidence type="ECO:0000313" key="1">
    <source>
        <dbReference type="EMBL" id="KAJ8032913.1"/>
    </source>
</evidence>
<name>A0A9Q1BTJ1_HOLLE</name>
<dbReference type="EMBL" id="JAIZAY010000011">
    <property type="protein sequence ID" value="KAJ8032913.1"/>
    <property type="molecule type" value="Genomic_DNA"/>
</dbReference>
<keyword evidence="2" id="KW-1185">Reference proteome</keyword>
<proteinExistence type="predicted"/>
<dbReference type="OrthoDB" id="309640at2759"/>
<accession>A0A9Q1BTJ1</accession>
<sequence length="84" mass="9272">MNEVYSQFFPKNFPARSAFKVAGLALMPYVKRKNPISFGGGQRSFGVTGGPSLKTLLTQYLENAKVEIECIASFRSAIRPLSKL</sequence>
<dbReference type="Gene3D" id="3.30.1330.40">
    <property type="entry name" value="RutC-like"/>
    <property type="match status" value="1"/>
</dbReference>
<organism evidence="1 2">
    <name type="scientific">Holothuria leucospilota</name>
    <name type="common">Black long sea cucumber</name>
    <name type="synonym">Mertensiothuria leucospilota</name>
    <dbReference type="NCBI Taxonomy" id="206669"/>
    <lineage>
        <taxon>Eukaryota</taxon>
        <taxon>Metazoa</taxon>
        <taxon>Echinodermata</taxon>
        <taxon>Eleutherozoa</taxon>
        <taxon>Echinozoa</taxon>
        <taxon>Holothuroidea</taxon>
        <taxon>Aspidochirotacea</taxon>
        <taxon>Aspidochirotida</taxon>
        <taxon>Holothuriidae</taxon>
        <taxon>Holothuria</taxon>
    </lineage>
</organism>
<protein>
    <submittedName>
        <fullName evidence="1">Uncharacterized protein</fullName>
    </submittedName>
</protein>
<dbReference type="InterPro" id="IPR035959">
    <property type="entry name" value="RutC-like_sf"/>
</dbReference>
<reference evidence="1" key="1">
    <citation type="submission" date="2021-10" db="EMBL/GenBank/DDBJ databases">
        <title>Tropical sea cucumber genome reveals ecological adaptation and Cuvierian tubules defense mechanism.</title>
        <authorList>
            <person name="Chen T."/>
        </authorList>
    </citation>
    <scope>NUCLEOTIDE SEQUENCE</scope>
    <source>
        <strain evidence="1">Nanhai2018</strain>
        <tissue evidence="1">Muscle</tissue>
    </source>
</reference>
<dbReference type="CDD" id="cd00448">
    <property type="entry name" value="YjgF_YER057c_UK114_family"/>
    <property type="match status" value="1"/>
</dbReference>